<dbReference type="PANTHER" id="PTHR33169">
    <property type="entry name" value="PADR-FAMILY TRANSCRIPTIONAL REGULATOR"/>
    <property type="match status" value="1"/>
</dbReference>
<dbReference type="InParanoid" id="F2LVA9"/>
<dbReference type="PANTHER" id="PTHR33169:SF14">
    <property type="entry name" value="TRANSCRIPTIONAL REGULATOR RV3488"/>
    <property type="match status" value="1"/>
</dbReference>
<dbReference type="InterPro" id="IPR005149">
    <property type="entry name" value="Tscrpt_reg_PadR_N"/>
</dbReference>
<dbReference type="InterPro" id="IPR036390">
    <property type="entry name" value="WH_DNA-bd_sf"/>
</dbReference>
<dbReference type="Proteomes" id="UP000008139">
    <property type="component" value="Chromosome"/>
</dbReference>
<dbReference type="Pfam" id="PF03551">
    <property type="entry name" value="PadR"/>
    <property type="match status" value="1"/>
</dbReference>
<evidence type="ECO:0000313" key="2">
    <source>
        <dbReference type="EMBL" id="AEA33693.1"/>
    </source>
</evidence>
<accession>F2LVA9</accession>
<dbReference type="InterPro" id="IPR052509">
    <property type="entry name" value="Metal_resp_DNA-bind_regulator"/>
</dbReference>
<sequence>MSEVNVKIKGWCKNYPGERPPRFLRAFLLLFLAEGEAHGYELIEKLKDMGVKYETHEFGYVYKTLRNMEKEGLLNSRWNVKEKGAAKRIYRITDKGMANLDEWVRVLSNIKDSINSFLKAYTRIKEEKQN</sequence>
<gene>
    <name evidence="2" type="ordered locus">Hipma_0723</name>
</gene>
<dbReference type="Gene3D" id="1.10.10.10">
    <property type="entry name" value="Winged helix-like DNA-binding domain superfamily/Winged helix DNA-binding domain"/>
    <property type="match status" value="1"/>
</dbReference>
<keyword evidence="3" id="KW-1185">Reference proteome</keyword>
<feature type="domain" description="Transcription regulator PadR N-terminal" evidence="1">
    <location>
        <begin position="28"/>
        <end position="101"/>
    </location>
</feature>
<dbReference type="KEGG" id="hmr:Hipma_0723"/>
<evidence type="ECO:0000313" key="3">
    <source>
        <dbReference type="Proteomes" id="UP000008139"/>
    </source>
</evidence>
<dbReference type="HOGENOM" id="CLU_063440_5_1_7"/>
<dbReference type="AlphaFoldDB" id="F2LVA9"/>
<proteinExistence type="predicted"/>
<dbReference type="eggNOG" id="COG1695">
    <property type="taxonomic scope" value="Bacteria"/>
</dbReference>
<dbReference type="SUPFAM" id="SSF46785">
    <property type="entry name" value="Winged helix' DNA-binding domain"/>
    <property type="match status" value="1"/>
</dbReference>
<dbReference type="InterPro" id="IPR036388">
    <property type="entry name" value="WH-like_DNA-bd_sf"/>
</dbReference>
<dbReference type="STRING" id="760142.Hipma_0723"/>
<evidence type="ECO:0000259" key="1">
    <source>
        <dbReference type="Pfam" id="PF03551"/>
    </source>
</evidence>
<reference evidence="3" key="2">
    <citation type="submission" date="2011-03" db="EMBL/GenBank/DDBJ databases">
        <title>The complete genome of Hippea maritima DSM 10411.</title>
        <authorList>
            <consortium name="US DOE Joint Genome Institute (JGI-PGF)"/>
            <person name="Lucas S."/>
            <person name="Copeland A."/>
            <person name="Lapidus A."/>
            <person name="Bruce D."/>
            <person name="Goodwin L."/>
            <person name="Pitluck S."/>
            <person name="Peters L."/>
            <person name="Kyrpides N."/>
            <person name="Mavromatis K."/>
            <person name="Pagani I."/>
            <person name="Ivanova N."/>
            <person name="Mikhailova N."/>
            <person name="Lu M."/>
            <person name="Detter J.C."/>
            <person name="Tapia R."/>
            <person name="Han C."/>
            <person name="Land M."/>
            <person name="Hauser L."/>
            <person name="Markowitz V."/>
            <person name="Cheng J.-F."/>
            <person name="Hugenholtz P."/>
            <person name="Woyke T."/>
            <person name="Wu D."/>
            <person name="Spring S."/>
            <person name="Schroeder M."/>
            <person name="Brambilla E."/>
            <person name="Klenk H.-P."/>
            <person name="Eisen J.A."/>
        </authorList>
    </citation>
    <scope>NUCLEOTIDE SEQUENCE [LARGE SCALE GENOMIC DNA]</scope>
    <source>
        <strain evidence="3">ATCC 700847 / DSM 10411 / MH2</strain>
    </source>
</reference>
<protein>
    <submittedName>
        <fullName evidence="2">Transcriptional regulator, PadR-like family</fullName>
    </submittedName>
</protein>
<dbReference type="RefSeq" id="WP_013681734.1">
    <property type="nucleotide sequence ID" value="NC_015318.1"/>
</dbReference>
<name>F2LVA9_HIPMA</name>
<reference evidence="2 3" key="1">
    <citation type="journal article" date="2011" name="Stand. Genomic Sci.">
        <title>Complete genome sequence of the thermophilic sulfur-reducer Hippea maritima type strain (MH(2)).</title>
        <authorList>
            <person name="Huntemann M."/>
            <person name="Lu M."/>
            <person name="Nolan M."/>
            <person name="Lapidus A."/>
            <person name="Lucas S."/>
            <person name="Hammon N."/>
            <person name="Deshpande S."/>
            <person name="Cheng J.F."/>
            <person name="Tapia R."/>
            <person name="Han C."/>
            <person name="Goodwin L."/>
            <person name="Pitluck S."/>
            <person name="Liolios K."/>
            <person name="Pagani I."/>
            <person name="Ivanova N."/>
            <person name="Ovchinikova G."/>
            <person name="Pati A."/>
            <person name="Chen A."/>
            <person name="Palaniappan K."/>
            <person name="Land M."/>
            <person name="Hauser L."/>
            <person name="Jeffries C.D."/>
            <person name="Detter J.C."/>
            <person name="Brambilla E.M."/>
            <person name="Rohde M."/>
            <person name="Spring S."/>
            <person name="Goker M."/>
            <person name="Woyke T."/>
            <person name="Bristow J."/>
            <person name="Eisen J.A."/>
            <person name="Markowitz V."/>
            <person name="Hugenholtz P."/>
            <person name="Kyrpides N.C."/>
            <person name="Klenk H.P."/>
            <person name="Mavromatis K."/>
        </authorList>
    </citation>
    <scope>NUCLEOTIDE SEQUENCE [LARGE SCALE GENOMIC DNA]</scope>
    <source>
        <strain evidence="3">ATCC 700847 / DSM 10411 / MH2</strain>
    </source>
</reference>
<dbReference type="OrthoDB" id="1683430at2"/>
<dbReference type="EMBL" id="CP002606">
    <property type="protein sequence ID" value="AEA33693.1"/>
    <property type="molecule type" value="Genomic_DNA"/>
</dbReference>
<organism evidence="2 3">
    <name type="scientific">Hippea maritima (strain ATCC 700847 / DSM 10411 / MH2)</name>
    <dbReference type="NCBI Taxonomy" id="760142"/>
    <lineage>
        <taxon>Bacteria</taxon>
        <taxon>Pseudomonadati</taxon>
        <taxon>Campylobacterota</taxon>
        <taxon>Desulfurellia</taxon>
        <taxon>Desulfurellales</taxon>
        <taxon>Hippeaceae</taxon>
        <taxon>Hippea</taxon>
    </lineage>
</organism>